<dbReference type="InterPro" id="IPR056769">
    <property type="entry name" value="Piezo_TM1-24"/>
</dbReference>
<evidence type="ECO:0000313" key="5">
    <source>
        <dbReference type="WBParaSite" id="ASIM_0001719001-mRNA-1"/>
    </source>
</evidence>
<dbReference type="InterPro" id="IPR027272">
    <property type="entry name" value="Piezo"/>
</dbReference>
<proteinExistence type="predicted"/>
<keyword evidence="1" id="KW-0472">Membrane</keyword>
<gene>
    <name evidence="3" type="ORF">ASIM_LOCUS16597</name>
</gene>
<keyword evidence="4" id="KW-1185">Reference proteome</keyword>
<organism evidence="5">
    <name type="scientific">Anisakis simplex</name>
    <name type="common">Herring worm</name>
    <dbReference type="NCBI Taxonomy" id="6269"/>
    <lineage>
        <taxon>Eukaryota</taxon>
        <taxon>Metazoa</taxon>
        <taxon>Ecdysozoa</taxon>
        <taxon>Nematoda</taxon>
        <taxon>Chromadorea</taxon>
        <taxon>Rhabditida</taxon>
        <taxon>Spirurina</taxon>
        <taxon>Ascaridomorpha</taxon>
        <taxon>Ascaridoidea</taxon>
        <taxon>Anisakidae</taxon>
        <taxon>Anisakis</taxon>
        <taxon>Anisakis simplex complex</taxon>
    </lineage>
</organism>
<evidence type="ECO:0000313" key="4">
    <source>
        <dbReference type="Proteomes" id="UP000267096"/>
    </source>
</evidence>
<dbReference type="EMBL" id="UYRR01033236">
    <property type="protein sequence ID" value="VDK58230.1"/>
    <property type="molecule type" value="Genomic_DNA"/>
</dbReference>
<feature type="transmembrane region" description="Helical" evidence="1">
    <location>
        <begin position="125"/>
        <end position="146"/>
    </location>
</feature>
<keyword evidence="1" id="KW-0812">Transmembrane</keyword>
<dbReference type="PANTHER" id="PTHR47049:SF2">
    <property type="entry name" value="PIEZO-TYPE MECHANOSENSITIVE ION CHANNEL HOMOLOG"/>
    <property type="match status" value="1"/>
</dbReference>
<feature type="transmembrane region" description="Helical" evidence="1">
    <location>
        <begin position="262"/>
        <end position="285"/>
    </location>
</feature>
<evidence type="ECO:0000259" key="2">
    <source>
        <dbReference type="Pfam" id="PF24871"/>
    </source>
</evidence>
<dbReference type="GO" id="GO:0008381">
    <property type="term" value="F:mechanosensitive monoatomic ion channel activity"/>
    <property type="evidence" value="ECO:0007669"/>
    <property type="project" value="InterPro"/>
</dbReference>
<name>A0A0M3K899_ANISI</name>
<reference evidence="5" key="1">
    <citation type="submission" date="2017-02" db="UniProtKB">
        <authorList>
            <consortium name="WormBaseParasite"/>
        </authorList>
    </citation>
    <scope>IDENTIFICATION</scope>
</reference>
<feature type="transmembrane region" description="Helical" evidence="1">
    <location>
        <begin position="60"/>
        <end position="82"/>
    </location>
</feature>
<evidence type="ECO:0000313" key="3">
    <source>
        <dbReference type="EMBL" id="VDK58230.1"/>
    </source>
</evidence>
<feature type="transmembrane region" description="Helical" evidence="1">
    <location>
        <begin position="29"/>
        <end position="48"/>
    </location>
</feature>
<dbReference type="PANTHER" id="PTHR47049">
    <property type="entry name" value="PIEZO-TYPE MECHANOSENSITIVE ION CHANNEL HOMOLOG"/>
    <property type="match status" value="1"/>
</dbReference>
<dbReference type="OrthoDB" id="5875766at2759"/>
<reference evidence="3 4" key="2">
    <citation type="submission" date="2018-11" db="EMBL/GenBank/DDBJ databases">
        <authorList>
            <consortium name="Pathogen Informatics"/>
        </authorList>
    </citation>
    <scope>NUCLEOTIDE SEQUENCE [LARGE SCALE GENOMIC DNA]</scope>
</reference>
<dbReference type="GO" id="GO:0016020">
    <property type="term" value="C:membrane"/>
    <property type="evidence" value="ECO:0007669"/>
    <property type="project" value="InterPro"/>
</dbReference>
<keyword evidence="1" id="KW-1133">Transmembrane helix</keyword>
<feature type="transmembrane region" description="Helical" evidence="1">
    <location>
        <begin position="198"/>
        <end position="225"/>
    </location>
</feature>
<feature type="domain" description="Piezo TM1-24" evidence="2">
    <location>
        <begin position="26"/>
        <end position="287"/>
    </location>
</feature>
<sequence>MVSVAVKNFFRETVLVSALLFGGVIRPSLISLVYVLLALIGPLLAPINKHYPSVSIPIKVYLILTTIVSIGFTIAQCVYQCYEVINTPNIEDYTRDCANSTLHFWMRQIGFVRVKGGVGLDTIRVIAPEILSSLSSLITAIICLILSHQNDNLQYQHIGNMDSSGANISQVHPVTGSPRATVQQQQQEQSGVSKSLKFVNALVVALKRLGDVAIILFIGLVGIIQPSILNSMYFISFLFVVTWWSSYTPFHRRCNNSIKRVLILYSAVHFILIYIYQIPFIQHAIPSD</sequence>
<dbReference type="WBParaSite" id="ASIM_0001719001-mRNA-1">
    <property type="protein sequence ID" value="ASIM_0001719001-mRNA-1"/>
    <property type="gene ID" value="ASIM_0001719001"/>
</dbReference>
<dbReference type="Pfam" id="PF24871">
    <property type="entry name" value="Piezo_TM1-24"/>
    <property type="match status" value="1"/>
</dbReference>
<evidence type="ECO:0000256" key="1">
    <source>
        <dbReference type="SAM" id="Phobius"/>
    </source>
</evidence>
<protein>
    <submittedName>
        <fullName evidence="5">Piezo-type mechanosensitive ion channel component</fullName>
    </submittedName>
</protein>
<feature type="transmembrane region" description="Helical" evidence="1">
    <location>
        <begin position="231"/>
        <end position="250"/>
    </location>
</feature>
<dbReference type="Proteomes" id="UP000267096">
    <property type="component" value="Unassembled WGS sequence"/>
</dbReference>
<dbReference type="AlphaFoldDB" id="A0A0M3K899"/>
<accession>A0A0M3K899</accession>